<dbReference type="Proteomes" id="UP000026923">
    <property type="component" value="Unassembled WGS sequence"/>
</dbReference>
<dbReference type="RefSeq" id="WP_003294397.1">
    <property type="nucleotide sequence ID" value="NZ_KK020676.1"/>
</dbReference>
<dbReference type="OrthoDB" id="7029986at2"/>
<organism evidence="1 2">
    <name type="scientific">Stutzerimonas stutzeri KOS6</name>
    <dbReference type="NCBI Taxonomy" id="1218352"/>
    <lineage>
        <taxon>Bacteria</taxon>
        <taxon>Pseudomonadati</taxon>
        <taxon>Pseudomonadota</taxon>
        <taxon>Gammaproteobacteria</taxon>
        <taxon>Pseudomonadales</taxon>
        <taxon>Pseudomonadaceae</taxon>
        <taxon>Stutzerimonas</taxon>
    </lineage>
</organism>
<evidence type="ECO:0000313" key="1">
    <source>
        <dbReference type="EMBL" id="EWC40174.1"/>
    </source>
</evidence>
<comment type="caution">
    <text evidence="1">The sequence shown here is derived from an EMBL/GenBank/DDBJ whole genome shotgun (WGS) entry which is preliminary data.</text>
</comment>
<evidence type="ECO:0000313" key="2">
    <source>
        <dbReference type="Proteomes" id="UP000026923"/>
    </source>
</evidence>
<dbReference type="AlphaFoldDB" id="A0A061JPQ7"/>
<gene>
    <name evidence="1" type="ORF">B597_016490</name>
</gene>
<reference evidence="1 2" key="1">
    <citation type="journal article" date="2013" name="Genome Announc.">
        <title>Draft Genome of the Nitrogen-Fixing Bacterium Pseudomonas stutzeri Strain KOS6 Isolated from Industrial Hydrocarbon Sludge.</title>
        <authorList>
            <person name="Grigoryeva T.V."/>
            <person name="Laikov A.V."/>
            <person name="Naumova R.P."/>
            <person name="Manolov A.I."/>
            <person name="Larin A.K."/>
            <person name="Karpova I.Y."/>
            <person name="Semashko T.A."/>
            <person name="Alexeev D.G."/>
            <person name="Kostryukova E.S."/>
            <person name="Muller R."/>
            <person name="Govorun V.M."/>
        </authorList>
    </citation>
    <scope>NUCLEOTIDE SEQUENCE [LARGE SCALE GENOMIC DNA]</scope>
    <source>
        <strain evidence="1 2">KOS6</strain>
    </source>
</reference>
<dbReference type="eggNOG" id="ENOG50302RN">
    <property type="taxonomic scope" value="Bacteria"/>
</dbReference>
<dbReference type="EMBL" id="AMCZ02000024">
    <property type="protein sequence ID" value="EWC40174.1"/>
    <property type="molecule type" value="Genomic_DNA"/>
</dbReference>
<protein>
    <submittedName>
        <fullName evidence="1">Uncharacterized protein</fullName>
    </submittedName>
</protein>
<name>A0A061JPQ7_STUST</name>
<proteinExistence type="predicted"/>
<sequence>MQAQTPEVSAEKATTPDEQRLVSVELLKKIHRDLDACQKVIWLAGCRPQVPSGFDPSYVTDAQERLKEIEALLEEQATAQDEQYPPCDFCGVIPDHHPWHGSGMFKGFDSPHIHACNDCRHLLPSRPAHTEQQATVKDCLTVQPMAYAVFAANGNAVCFSTRRDHPSLVALEKEGHSVVSLAPIAQTAPQPVSSALADLAGDRFEAPVAGWSAPAQDERKTFEAWAKTQGDKWLIVGGLQWSAGTDDYASARTNAAWAAWQERAALSARPAQTEQQPAYVECRECTGCGHVGINDAHPTDATCAMCDWSGPSPVEDQCPDCGKENAMGAACPKCSGRYRILAETHVAAPIAQTAPQTEQSGLVEALRRIARLPIDPCSTENDYRLAGAKAIAEGVLPAQGGE</sequence>
<dbReference type="HOGENOM" id="CLU_684882_0_0_6"/>
<accession>A0A061JPQ7</accession>